<dbReference type="KEGG" id="upv:EJN92_15280"/>
<organism evidence="12 13">
    <name type="scientific">Undibacterium parvum</name>
    <dbReference type="NCBI Taxonomy" id="401471"/>
    <lineage>
        <taxon>Bacteria</taxon>
        <taxon>Pseudomonadati</taxon>
        <taxon>Pseudomonadota</taxon>
        <taxon>Betaproteobacteria</taxon>
        <taxon>Burkholderiales</taxon>
        <taxon>Oxalobacteraceae</taxon>
        <taxon>Undibacterium</taxon>
    </lineage>
</organism>
<feature type="active site" description="Proton acceptor 2" evidence="8">
    <location>
        <position position="389"/>
    </location>
</feature>
<evidence type="ECO:0000256" key="5">
    <source>
        <dbReference type="PIRSR" id="PIRSR601548-2"/>
    </source>
</evidence>
<feature type="binding site" evidence="9">
    <location>
        <position position="416"/>
    </location>
    <ligand>
        <name>Zn(2+)</name>
        <dbReference type="ChEBI" id="CHEBI:29105"/>
        <label>2</label>
        <note>catalytic</note>
    </ligand>
</feature>
<dbReference type="GO" id="GO:0008237">
    <property type="term" value="F:metallopeptidase activity"/>
    <property type="evidence" value="ECO:0007669"/>
    <property type="project" value="InterPro"/>
</dbReference>
<feature type="disulfide bond" evidence="7">
    <location>
        <begin position="357"/>
        <end position="375"/>
    </location>
</feature>
<dbReference type="Pfam" id="PF01401">
    <property type="entry name" value="Peptidase_M2"/>
    <property type="match status" value="1"/>
</dbReference>
<evidence type="ECO:0000256" key="2">
    <source>
        <dbReference type="ARBA" id="ARBA00023157"/>
    </source>
</evidence>
<keyword evidence="6" id="KW-0862">Zinc</keyword>
<evidence type="ECO:0000313" key="13">
    <source>
        <dbReference type="Proteomes" id="UP000275663"/>
    </source>
</evidence>
<evidence type="ECO:0000256" key="3">
    <source>
        <dbReference type="ARBA" id="ARBA00023180"/>
    </source>
</evidence>
<name>A0A3Q9BS25_9BURK</name>
<feature type="active site" description="Proton acceptor 1" evidence="4">
    <location>
        <position position="389"/>
    </location>
</feature>
<keyword evidence="2 7" id="KW-1015">Disulfide bond</keyword>
<evidence type="ECO:0000256" key="8">
    <source>
        <dbReference type="PIRSR" id="PIRSR601548-6"/>
    </source>
</evidence>
<dbReference type="Gene3D" id="1.10.1370.30">
    <property type="match status" value="2"/>
</dbReference>
<dbReference type="OrthoDB" id="5241329at2"/>
<dbReference type="AlphaFoldDB" id="A0A3Q9BS25"/>
<feature type="chain" id="PRO_5018790330" evidence="11">
    <location>
        <begin position="28"/>
        <end position="616"/>
    </location>
</feature>
<keyword evidence="10" id="KW-0175">Coiled coil</keyword>
<feature type="binding site" evidence="6">
    <location>
        <position position="416"/>
    </location>
    <ligand>
        <name>Zn(2+)</name>
        <dbReference type="ChEBI" id="CHEBI:29105"/>
        <label>1</label>
        <note>catalytic</note>
    </ligand>
</feature>
<feature type="binding site" evidence="6">
    <location>
        <position position="392"/>
    </location>
    <ligand>
        <name>Zn(2+)</name>
        <dbReference type="ChEBI" id="CHEBI:29105"/>
        <label>1</label>
        <note>catalytic</note>
    </ligand>
</feature>
<accession>A0A3Q9BS25</accession>
<protein>
    <submittedName>
        <fullName evidence="12">Peptidase M2 family protein</fullName>
    </submittedName>
</protein>
<feature type="disulfide bond" evidence="7">
    <location>
        <begin position="541"/>
        <end position="553"/>
    </location>
</feature>
<feature type="active site" description="Proton donor 2" evidence="8">
    <location>
        <position position="516"/>
    </location>
</feature>
<keyword evidence="1 11" id="KW-0732">Signal</keyword>
<proteinExistence type="predicted"/>
<dbReference type="InterPro" id="IPR001548">
    <property type="entry name" value="Peptidase_M2"/>
</dbReference>
<dbReference type="PROSITE" id="PS52011">
    <property type="entry name" value="PEPTIDASE_M2"/>
    <property type="match status" value="1"/>
</dbReference>
<evidence type="ECO:0000256" key="10">
    <source>
        <dbReference type="SAM" id="Coils"/>
    </source>
</evidence>
<keyword evidence="3" id="KW-0325">Glycoprotein</keyword>
<dbReference type="GO" id="GO:0006508">
    <property type="term" value="P:proteolysis"/>
    <property type="evidence" value="ECO:0007669"/>
    <property type="project" value="InterPro"/>
</dbReference>
<dbReference type="Proteomes" id="UP000275663">
    <property type="component" value="Chromosome"/>
</dbReference>
<evidence type="ECO:0000313" key="12">
    <source>
        <dbReference type="EMBL" id="AZP13237.1"/>
    </source>
</evidence>
<dbReference type="GO" id="GO:0008241">
    <property type="term" value="F:peptidyl-dipeptidase activity"/>
    <property type="evidence" value="ECO:0007669"/>
    <property type="project" value="InterPro"/>
</dbReference>
<evidence type="ECO:0000256" key="6">
    <source>
        <dbReference type="PIRSR" id="PIRSR601548-3"/>
    </source>
</evidence>
<dbReference type="PANTHER" id="PTHR10514">
    <property type="entry name" value="ANGIOTENSIN-CONVERTING ENZYME"/>
    <property type="match status" value="1"/>
</dbReference>
<feature type="coiled-coil region" evidence="10">
    <location>
        <begin position="46"/>
        <end position="73"/>
    </location>
</feature>
<keyword evidence="6" id="KW-0479">Metal-binding</keyword>
<reference evidence="12 13" key="1">
    <citation type="journal article" date="2011" name="Int. J. Syst. Evol. Microbiol.">
        <title>Description of Undibacterium oligocarboniphilum sp. nov., isolated from purified water, and Undibacterium pigrum strain CCUG 49012 as the type strain of Undibacterium parvum sp. nov., and emended descriptions of the genus Undibacterium and the species Undibacterium pigrum.</title>
        <authorList>
            <person name="Eder W."/>
            <person name="Wanner G."/>
            <person name="Ludwig W."/>
            <person name="Busse H.J."/>
            <person name="Ziemke-Kageler F."/>
            <person name="Lang E."/>
        </authorList>
    </citation>
    <scope>NUCLEOTIDE SEQUENCE [LARGE SCALE GENOMIC DNA]</scope>
    <source>
        <strain evidence="12 13">DSM 23061</strain>
    </source>
</reference>
<evidence type="ECO:0000256" key="11">
    <source>
        <dbReference type="SAM" id="SignalP"/>
    </source>
</evidence>
<evidence type="ECO:0000256" key="4">
    <source>
        <dbReference type="PIRSR" id="PIRSR601548-1"/>
    </source>
</evidence>
<sequence>MMIKTNSIAPLVLALAMASLYPLSASAATANTMKSAKPSKQAAPTVAEAEAFLKDAELRLEKLNNSAQRADWVNQTHITDDTEAIAAQAGELALAAAGEIALASRRYNGLPLSADSKRKLMLLQLSLSISDAKDREEYTRLASAMSGDYGKAKYCRTPGDASSCLDLGQMEAIMATSRDPAVLKDVWVGWHQQSLKYKDSYAQFVTLSNKGAKEMGFADTGSMWRAQYDMPPAAFAAESERLWLQVKPLYDSLHMYVRLKLRQTYGKDVVPKEGAIPAHLFGNMWSQSWENLYPLVKPQGQNASLDVGAVLKAKNIDAKAMTQLGEGFYTSLGMEKLPASFWEKSMLTKPRDREVVCHASAWDLDNLTDVRIKMCITPTTEDFLTIHHELGHIYYDLAYRKQPFLFKGGANGGFHEAIGDTVALSVTPAYLNKLGLLNEVPDASQDIGVLLNRALEKVAFLPFGYLVDQWRWKVYSGEAKPQDYDKVWWELREKYQGVKRPAPLEVNGFDAGAKYHVPANSAYAQYFIAHILQFQLHRALCREAGYVGPLNRCSIFENKKAGEKYQAMLSMGASRPWNEALKAVTGEEQMDATAILDYFAPLKVWLDAQNALLSKE</sequence>
<dbReference type="SUPFAM" id="SSF55486">
    <property type="entry name" value="Metalloproteases ('zincins'), catalytic domain"/>
    <property type="match status" value="1"/>
</dbReference>
<gene>
    <name evidence="12" type="ORF">EJN92_15280</name>
</gene>
<feature type="binding site" evidence="9">
    <location>
        <position position="392"/>
    </location>
    <ligand>
        <name>Zn(2+)</name>
        <dbReference type="ChEBI" id="CHEBI:29105"/>
        <label>2</label>
        <note>catalytic</note>
    </ligand>
</feature>
<feature type="binding site" evidence="5">
    <location>
        <position position="228"/>
    </location>
    <ligand>
        <name>chloride</name>
        <dbReference type="ChEBI" id="CHEBI:17996"/>
        <label>1</label>
    </ligand>
</feature>
<evidence type="ECO:0000256" key="7">
    <source>
        <dbReference type="PIRSR" id="PIRSR601548-4"/>
    </source>
</evidence>
<feature type="binding site" evidence="6">
    <location>
        <position position="388"/>
    </location>
    <ligand>
        <name>Zn(2+)</name>
        <dbReference type="ChEBI" id="CHEBI:29105"/>
        <label>1</label>
        <note>catalytic</note>
    </ligand>
</feature>
<feature type="disulfide bond" evidence="7">
    <location>
        <begin position="155"/>
        <end position="164"/>
    </location>
</feature>
<dbReference type="EMBL" id="CP034464">
    <property type="protein sequence ID" value="AZP13237.1"/>
    <property type="molecule type" value="Genomic_DNA"/>
</dbReference>
<evidence type="ECO:0000256" key="9">
    <source>
        <dbReference type="PIRSR" id="PIRSR601548-8"/>
    </source>
</evidence>
<feature type="binding site" evidence="9">
    <location>
        <position position="388"/>
    </location>
    <ligand>
        <name>Zn(2+)</name>
        <dbReference type="ChEBI" id="CHEBI:29105"/>
        <label>2</label>
        <note>catalytic</note>
    </ligand>
</feature>
<dbReference type="PRINTS" id="PR00791">
    <property type="entry name" value="PEPDIPTASEA"/>
</dbReference>
<evidence type="ECO:0000256" key="1">
    <source>
        <dbReference type="ARBA" id="ARBA00022729"/>
    </source>
</evidence>
<dbReference type="PANTHER" id="PTHR10514:SF27">
    <property type="entry name" value="ANGIOTENSIN-CONVERTING ENZYME"/>
    <property type="match status" value="1"/>
</dbReference>
<feature type="active site" description="Proton donor 1" evidence="4">
    <location>
        <position position="516"/>
    </location>
</feature>
<keyword evidence="13" id="KW-1185">Reference proteome</keyword>
<dbReference type="GO" id="GO:0016020">
    <property type="term" value="C:membrane"/>
    <property type="evidence" value="ECO:0007669"/>
    <property type="project" value="InterPro"/>
</dbReference>
<dbReference type="CDD" id="cd06461">
    <property type="entry name" value="M2_ACE"/>
    <property type="match status" value="1"/>
</dbReference>
<feature type="signal peptide" evidence="11">
    <location>
        <begin position="1"/>
        <end position="27"/>
    </location>
</feature>